<accession>A0A645GE38</accession>
<proteinExistence type="predicted"/>
<dbReference type="EMBL" id="VSSQ01070226">
    <property type="protein sequence ID" value="MPN22073.1"/>
    <property type="molecule type" value="Genomic_DNA"/>
</dbReference>
<reference evidence="1" key="1">
    <citation type="submission" date="2019-08" db="EMBL/GenBank/DDBJ databases">
        <authorList>
            <person name="Kucharzyk K."/>
            <person name="Murdoch R.W."/>
            <person name="Higgins S."/>
            <person name="Loffler F."/>
        </authorList>
    </citation>
    <scope>NUCLEOTIDE SEQUENCE</scope>
</reference>
<organism evidence="1">
    <name type="scientific">bioreactor metagenome</name>
    <dbReference type="NCBI Taxonomy" id="1076179"/>
    <lineage>
        <taxon>unclassified sequences</taxon>
        <taxon>metagenomes</taxon>
        <taxon>ecological metagenomes</taxon>
    </lineage>
</organism>
<protein>
    <submittedName>
        <fullName evidence="1">Uncharacterized protein</fullName>
    </submittedName>
</protein>
<dbReference type="AlphaFoldDB" id="A0A645GE38"/>
<comment type="caution">
    <text evidence="1">The sequence shown here is derived from an EMBL/GenBank/DDBJ whole genome shotgun (WGS) entry which is preliminary data.</text>
</comment>
<evidence type="ECO:0000313" key="1">
    <source>
        <dbReference type="EMBL" id="MPN22073.1"/>
    </source>
</evidence>
<name>A0A645GE38_9ZZZZ</name>
<sequence length="94" mass="10292">MFRGLGTPSAAKPTTVTIIGSRVHIDRGIRDAILIKLADRTAGSLIIEPDPHALPPTQWVAGVCRHVRHRNISRKPFIPMTVVVLFEPGVSHKV</sequence>
<gene>
    <name evidence="1" type="ORF">SDC9_169456</name>
</gene>